<proteinExistence type="predicted"/>
<reference evidence="1 2" key="1">
    <citation type="submission" date="2016-10" db="EMBL/GenBank/DDBJ databases">
        <authorList>
            <person name="de Groot N.N."/>
        </authorList>
    </citation>
    <scope>NUCLEOTIDE SEQUENCE [LARGE SCALE GENOMIC DNA]</scope>
    <source>
        <strain evidence="1 2">CGMCC 1.10267</strain>
    </source>
</reference>
<gene>
    <name evidence="1" type="ORF">SAMN04487974_11168</name>
</gene>
<dbReference type="STRING" id="440168.SAMN04487974_11168"/>
<accession>A0A1G7XXQ4</accession>
<evidence type="ECO:0000313" key="2">
    <source>
        <dbReference type="Proteomes" id="UP000199495"/>
    </source>
</evidence>
<sequence length="83" mass="9122">MDTLIERRTGFRELPVLRGPAIIVVGAESVEAFIENTSTVGLMITVSAKAVVPPSFTLCIGEYRKEYELVWRNGTHLGARLSS</sequence>
<dbReference type="OrthoDB" id="8020922at2"/>
<organism evidence="1 2">
    <name type="scientific">Pelagibacterium luteolum</name>
    <dbReference type="NCBI Taxonomy" id="440168"/>
    <lineage>
        <taxon>Bacteria</taxon>
        <taxon>Pseudomonadati</taxon>
        <taxon>Pseudomonadota</taxon>
        <taxon>Alphaproteobacteria</taxon>
        <taxon>Hyphomicrobiales</taxon>
        <taxon>Devosiaceae</taxon>
        <taxon>Pelagibacterium</taxon>
    </lineage>
</organism>
<evidence type="ECO:0008006" key="3">
    <source>
        <dbReference type="Google" id="ProtNLM"/>
    </source>
</evidence>
<name>A0A1G7XXQ4_9HYPH</name>
<keyword evidence="2" id="KW-1185">Reference proteome</keyword>
<dbReference type="AlphaFoldDB" id="A0A1G7XXQ4"/>
<dbReference type="RefSeq" id="WP_090597588.1">
    <property type="nucleotide sequence ID" value="NZ_FNCS01000011.1"/>
</dbReference>
<dbReference type="Proteomes" id="UP000199495">
    <property type="component" value="Unassembled WGS sequence"/>
</dbReference>
<dbReference type="EMBL" id="FNCS01000011">
    <property type="protein sequence ID" value="SDG88965.1"/>
    <property type="molecule type" value="Genomic_DNA"/>
</dbReference>
<protein>
    <recommendedName>
        <fullName evidence="3">PilZ domain-containing protein</fullName>
    </recommendedName>
</protein>
<evidence type="ECO:0000313" key="1">
    <source>
        <dbReference type="EMBL" id="SDG88965.1"/>
    </source>
</evidence>